<name>A0A1Y1S474_9MICR</name>
<feature type="compositionally biased region" description="Low complexity" evidence="1">
    <location>
        <begin position="48"/>
        <end position="64"/>
    </location>
</feature>
<protein>
    <submittedName>
        <fullName evidence="2">Uncharacterized protein</fullName>
    </submittedName>
</protein>
<keyword evidence="3" id="KW-1185">Reference proteome</keyword>
<organism evidence="2 3">
    <name type="scientific">Enterospora canceri</name>
    <dbReference type="NCBI Taxonomy" id="1081671"/>
    <lineage>
        <taxon>Eukaryota</taxon>
        <taxon>Fungi</taxon>
        <taxon>Fungi incertae sedis</taxon>
        <taxon>Microsporidia</taxon>
        <taxon>Enterocytozoonidae</taxon>
        <taxon>Enterospora</taxon>
    </lineage>
</organism>
<dbReference type="OrthoDB" id="2278877at2759"/>
<reference evidence="2 3" key="1">
    <citation type="journal article" date="2017" name="Environ. Microbiol.">
        <title>Decay of the glycolytic pathway and adaptation to intranuclear parasitism within Enterocytozoonidae microsporidia.</title>
        <authorList>
            <person name="Wiredu Boakye D."/>
            <person name="Jaroenlak P."/>
            <person name="Prachumwat A."/>
            <person name="Williams T.A."/>
            <person name="Bateman K.S."/>
            <person name="Itsathitphaisarn O."/>
            <person name="Sritunyalucksana K."/>
            <person name="Paszkiewicz K.H."/>
            <person name="Moore K.A."/>
            <person name="Stentiford G.D."/>
            <person name="Williams B.A."/>
        </authorList>
    </citation>
    <scope>NUCLEOTIDE SEQUENCE [LARGE SCALE GENOMIC DNA]</scope>
    <source>
        <strain evidence="2 3">GB1</strain>
    </source>
</reference>
<dbReference type="AlphaFoldDB" id="A0A1Y1S474"/>
<evidence type="ECO:0000313" key="3">
    <source>
        <dbReference type="Proteomes" id="UP000192639"/>
    </source>
</evidence>
<sequence>MEPFSTSAFKGSLSRLFATTTKICTRGGSRPAHAGSLQRSPLRPSYSPGLGDLGLPPLRGKLGL</sequence>
<evidence type="ECO:0000313" key="2">
    <source>
        <dbReference type="EMBL" id="ORD93176.1"/>
    </source>
</evidence>
<comment type="caution">
    <text evidence="2">The sequence shown here is derived from an EMBL/GenBank/DDBJ whole genome shotgun (WGS) entry which is preliminary data.</text>
</comment>
<dbReference type="Proteomes" id="UP000192639">
    <property type="component" value="Unassembled WGS sequence"/>
</dbReference>
<dbReference type="VEuPathDB" id="MicrosporidiaDB:ECANGB1_814"/>
<feature type="region of interest" description="Disordered" evidence="1">
    <location>
        <begin position="25"/>
        <end position="64"/>
    </location>
</feature>
<dbReference type="EMBL" id="LWDP01000161">
    <property type="protein sequence ID" value="ORD93176.1"/>
    <property type="molecule type" value="Genomic_DNA"/>
</dbReference>
<proteinExistence type="predicted"/>
<gene>
    <name evidence="2" type="ORF">ECANGB1_814</name>
</gene>
<evidence type="ECO:0000256" key="1">
    <source>
        <dbReference type="SAM" id="MobiDB-lite"/>
    </source>
</evidence>
<accession>A0A1Y1S474</accession>